<protein>
    <submittedName>
        <fullName evidence="1">Uncharacterized protein</fullName>
    </submittedName>
</protein>
<accession>A0AAD8L5Z9</accession>
<dbReference type="Proteomes" id="UP001229421">
    <property type="component" value="Unassembled WGS sequence"/>
</dbReference>
<keyword evidence="2" id="KW-1185">Reference proteome</keyword>
<comment type="caution">
    <text evidence="1">The sequence shown here is derived from an EMBL/GenBank/DDBJ whole genome shotgun (WGS) entry which is preliminary data.</text>
</comment>
<dbReference type="AlphaFoldDB" id="A0AAD8L5Z9"/>
<name>A0AAD8L5Z9_TARER</name>
<reference evidence="1" key="1">
    <citation type="journal article" date="2023" name="bioRxiv">
        <title>Improved chromosome-level genome assembly for marigold (Tagetes erecta).</title>
        <authorList>
            <person name="Jiang F."/>
            <person name="Yuan L."/>
            <person name="Wang S."/>
            <person name="Wang H."/>
            <person name="Xu D."/>
            <person name="Wang A."/>
            <person name="Fan W."/>
        </authorList>
    </citation>
    <scope>NUCLEOTIDE SEQUENCE</scope>
    <source>
        <strain evidence="1">WSJ</strain>
        <tissue evidence="1">Leaf</tissue>
    </source>
</reference>
<gene>
    <name evidence="1" type="ORF">QVD17_00553</name>
</gene>
<evidence type="ECO:0000313" key="2">
    <source>
        <dbReference type="Proteomes" id="UP001229421"/>
    </source>
</evidence>
<proteinExistence type="predicted"/>
<dbReference type="EMBL" id="JAUHHV010000001">
    <property type="protein sequence ID" value="KAK1434799.1"/>
    <property type="molecule type" value="Genomic_DNA"/>
</dbReference>
<organism evidence="1 2">
    <name type="scientific">Tagetes erecta</name>
    <name type="common">African marigold</name>
    <dbReference type="NCBI Taxonomy" id="13708"/>
    <lineage>
        <taxon>Eukaryota</taxon>
        <taxon>Viridiplantae</taxon>
        <taxon>Streptophyta</taxon>
        <taxon>Embryophyta</taxon>
        <taxon>Tracheophyta</taxon>
        <taxon>Spermatophyta</taxon>
        <taxon>Magnoliopsida</taxon>
        <taxon>eudicotyledons</taxon>
        <taxon>Gunneridae</taxon>
        <taxon>Pentapetalae</taxon>
        <taxon>asterids</taxon>
        <taxon>campanulids</taxon>
        <taxon>Asterales</taxon>
        <taxon>Asteraceae</taxon>
        <taxon>Asteroideae</taxon>
        <taxon>Heliantheae alliance</taxon>
        <taxon>Tageteae</taxon>
        <taxon>Tagetes</taxon>
    </lineage>
</organism>
<evidence type="ECO:0000313" key="1">
    <source>
        <dbReference type="EMBL" id="KAK1434799.1"/>
    </source>
</evidence>
<sequence length="74" mass="8487">MLCCYCVCLRKPCKTFPITEFPSLSLYGGWGKRATTSECLQIRISSTLAQWVKDLNQILEDMAENITHVVRHHT</sequence>